<gene>
    <name evidence="2" type="primary">LOC139355045</name>
</gene>
<reference evidence="2" key="1">
    <citation type="submission" date="2025-08" db="UniProtKB">
        <authorList>
            <consortium name="RefSeq"/>
        </authorList>
    </citation>
    <scope>IDENTIFICATION</scope>
</reference>
<dbReference type="RefSeq" id="XP_070855427.1">
    <property type="nucleotide sequence ID" value="XM_070999326.1"/>
</dbReference>
<sequence>MREQQMKMLAYTNFLDNNYMASVTWWIGMHPRLNSQPRPLYNYRLGRSSSRPQPGFKRKEVQL</sequence>
<name>A0ABM4TZM9_DROSZ</name>
<organism evidence="1 2">
    <name type="scientific">Drosophila suzukii</name>
    <name type="common">Spotted-wing drosophila fruit fly</name>
    <dbReference type="NCBI Taxonomy" id="28584"/>
    <lineage>
        <taxon>Eukaryota</taxon>
        <taxon>Metazoa</taxon>
        <taxon>Ecdysozoa</taxon>
        <taxon>Arthropoda</taxon>
        <taxon>Hexapoda</taxon>
        <taxon>Insecta</taxon>
        <taxon>Pterygota</taxon>
        <taxon>Neoptera</taxon>
        <taxon>Endopterygota</taxon>
        <taxon>Diptera</taxon>
        <taxon>Brachycera</taxon>
        <taxon>Muscomorpha</taxon>
        <taxon>Ephydroidea</taxon>
        <taxon>Drosophilidae</taxon>
        <taxon>Drosophila</taxon>
        <taxon>Sophophora</taxon>
    </lineage>
</organism>
<dbReference type="GeneID" id="139355045"/>
<protein>
    <submittedName>
        <fullName evidence="2">Uncharacterized protein isoform X2</fullName>
    </submittedName>
</protein>
<evidence type="ECO:0000313" key="1">
    <source>
        <dbReference type="Proteomes" id="UP001652628"/>
    </source>
</evidence>
<keyword evidence="1" id="KW-1185">Reference proteome</keyword>
<accession>A0ABM4TZM9</accession>
<dbReference type="Proteomes" id="UP001652628">
    <property type="component" value="Unplaced"/>
</dbReference>
<proteinExistence type="predicted"/>
<evidence type="ECO:0000313" key="2">
    <source>
        <dbReference type="RefSeq" id="XP_070855427.1"/>
    </source>
</evidence>